<keyword evidence="2" id="KW-1185">Reference proteome</keyword>
<name>A0A1R2BTT6_9CILI</name>
<reference evidence="1 2" key="1">
    <citation type="submission" date="2016-11" db="EMBL/GenBank/DDBJ databases">
        <title>The macronuclear genome of Stentor coeruleus: a giant cell with tiny introns.</title>
        <authorList>
            <person name="Slabodnick M."/>
            <person name="Ruby J.G."/>
            <person name="Reiff S.B."/>
            <person name="Swart E.C."/>
            <person name="Gosai S."/>
            <person name="Prabakaran S."/>
            <person name="Witkowska E."/>
            <person name="Larue G.E."/>
            <person name="Fisher S."/>
            <person name="Freeman R.M."/>
            <person name="Gunawardena J."/>
            <person name="Chu W."/>
            <person name="Stover N.A."/>
            <person name="Gregory B.D."/>
            <person name="Nowacki M."/>
            <person name="Derisi J."/>
            <person name="Roy S.W."/>
            <person name="Marshall W.F."/>
            <person name="Sood P."/>
        </authorList>
    </citation>
    <scope>NUCLEOTIDE SEQUENCE [LARGE SCALE GENOMIC DNA]</scope>
    <source>
        <strain evidence="1">WM001</strain>
    </source>
</reference>
<protein>
    <submittedName>
        <fullName evidence="1">Uncharacterized protein</fullName>
    </submittedName>
</protein>
<evidence type="ECO:0000313" key="2">
    <source>
        <dbReference type="Proteomes" id="UP000187209"/>
    </source>
</evidence>
<sequence>MSSNSELFKDLPLFKDPRSEAERLKSPSDLSKKKSLLSANRFLSNQIEKNKKYIKSLQSILAWISSCSETINPELTSLMLANQSNEETYDFDLHLISDFNKYICKSKYFSIIVELRPLTGRIIPSHERIGLEVKLYSSDVVPKHLVHTMQGKPIVRGRGTEMMVFHPSENKFLARIKMQITEVSSHFINGYINLVVSKKNDVHYTIKPLVLKELVVKAKEKTCKRWREQNS</sequence>
<proteinExistence type="predicted"/>
<comment type="caution">
    <text evidence="1">The sequence shown here is derived from an EMBL/GenBank/DDBJ whole genome shotgun (WGS) entry which is preliminary data.</text>
</comment>
<dbReference type="Proteomes" id="UP000187209">
    <property type="component" value="Unassembled WGS sequence"/>
</dbReference>
<dbReference type="EMBL" id="MPUH01000436">
    <property type="protein sequence ID" value="OMJ80164.1"/>
    <property type="molecule type" value="Genomic_DNA"/>
</dbReference>
<organism evidence="1 2">
    <name type="scientific">Stentor coeruleus</name>
    <dbReference type="NCBI Taxonomy" id="5963"/>
    <lineage>
        <taxon>Eukaryota</taxon>
        <taxon>Sar</taxon>
        <taxon>Alveolata</taxon>
        <taxon>Ciliophora</taxon>
        <taxon>Postciliodesmatophora</taxon>
        <taxon>Heterotrichea</taxon>
        <taxon>Heterotrichida</taxon>
        <taxon>Stentoridae</taxon>
        <taxon>Stentor</taxon>
    </lineage>
</organism>
<evidence type="ECO:0000313" key="1">
    <source>
        <dbReference type="EMBL" id="OMJ80164.1"/>
    </source>
</evidence>
<dbReference type="OrthoDB" id="311677at2759"/>
<gene>
    <name evidence="1" type="ORF">SteCoe_19660</name>
</gene>
<dbReference type="AlphaFoldDB" id="A0A1R2BTT6"/>
<accession>A0A1R2BTT6</accession>